<gene>
    <name evidence="2" type="ORF">E2C01_093753</name>
</gene>
<dbReference type="Proteomes" id="UP000324222">
    <property type="component" value="Unassembled WGS sequence"/>
</dbReference>
<dbReference type="EMBL" id="VSRR010113827">
    <property type="protein sequence ID" value="MPC98384.1"/>
    <property type="molecule type" value="Genomic_DNA"/>
</dbReference>
<accession>A0A5B7K183</accession>
<sequence length="78" mass="9121">MKRMAAFLFTQSLSPLPSFFLAFPPSLFPSLPPSSRSDGQQKHNSNQTPQHRSDKTARQVWTQWKKLSPLKRRPIWNR</sequence>
<evidence type="ECO:0000313" key="3">
    <source>
        <dbReference type="Proteomes" id="UP000324222"/>
    </source>
</evidence>
<protein>
    <submittedName>
        <fullName evidence="2">Uncharacterized protein</fullName>
    </submittedName>
</protein>
<name>A0A5B7K183_PORTR</name>
<proteinExistence type="predicted"/>
<organism evidence="2 3">
    <name type="scientific">Portunus trituberculatus</name>
    <name type="common">Swimming crab</name>
    <name type="synonym">Neptunus trituberculatus</name>
    <dbReference type="NCBI Taxonomy" id="210409"/>
    <lineage>
        <taxon>Eukaryota</taxon>
        <taxon>Metazoa</taxon>
        <taxon>Ecdysozoa</taxon>
        <taxon>Arthropoda</taxon>
        <taxon>Crustacea</taxon>
        <taxon>Multicrustacea</taxon>
        <taxon>Malacostraca</taxon>
        <taxon>Eumalacostraca</taxon>
        <taxon>Eucarida</taxon>
        <taxon>Decapoda</taxon>
        <taxon>Pleocyemata</taxon>
        <taxon>Brachyura</taxon>
        <taxon>Eubrachyura</taxon>
        <taxon>Portunoidea</taxon>
        <taxon>Portunidae</taxon>
        <taxon>Portuninae</taxon>
        <taxon>Portunus</taxon>
    </lineage>
</organism>
<reference evidence="2 3" key="1">
    <citation type="submission" date="2019-05" db="EMBL/GenBank/DDBJ databases">
        <title>Another draft genome of Portunus trituberculatus and its Hox gene families provides insights of decapod evolution.</title>
        <authorList>
            <person name="Jeong J.-H."/>
            <person name="Song I."/>
            <person name="Kim S."/>
            <person name="Choi T."/>
            <person name="Kim D."/>
            <person name="Ryu S."/>
            <person name="Kim W."/>
        </authorList>
    </citation>
    <scope>NUCLEOTIDE SEQUENCE [LARGE SCALE GENOMIC DNA]</scope>
    <source>
        <tissue evidence="2">Muscle</tissue>
    </source>
</reference>
<evidence type="ECO:0000313" key="2">
    <source>
        <dbReference type="EMBL" id="MPC98384.1"/>
    </source>
</evidence>
<keyword evidence="3" id="KW-1185">Reference proteome</keyword>
<feature type="compositionally biased region" description="Polar residues" evidence="1">
    <location>
        <begin position="36"/>
        <end position="50"/>
    </location>
</feature>
<dbReference type="AlphaFoldDB" id="A0A5B7K183"/>
<comment type="caution">
    <text evidence="2">The sequence shown here is derived from an EMBL/GenBank/DDBJ whole genome shotgun (WGS) entry which is preliminary data.</text>
</comment>
<evidence type="ECO:0000256" key="1">
    <source>
        <dbReference type="SAM" id="MobiDB-lite"/>
    </source>
</evidence>
<feature type="region of interest" description="Disordered" evidence="1">
    <location>
        <begin position="31"/>
        <end position="66"/>
    </location>
</feature>